<dbReference type="Gene3D" id="3.10.20.90">
    <property type="entry name" value="Phosphatidylinositol 3-kinase Catalytic Subunit, Chain A, domain 1"/>
    <property type="match status" value="1"/>
</dbReference>
<feature type="compositionally biased region" description="Polar residues" evidence="1">
    <location>
        <begin position="107"/>
        <end position="116"/>
    </location>
</feature>
<dbReference type="STRING" id="1173061.A0A0J9XIZ0"/>
<dbReference type="InterPro" id="IPR022617">
    <property type="entry name" value="Rad60/SUMO-like_dom"/>
</dbReference>
<dbReference type="Proteomes" id="UP000242525">
    <property type="component" value="Unassembled WGS sequence"/>
</dbReference>
<feature type="compositionally biased region" description="Low complexity" evidence="1">
    <location>
        <begin position="71"/>
        <end position="81"/>
    </location>
</feature>
<keyword evidence="4" id="KW-1185">Reference proteome</keyword>
<evidence type="ECO:0000256" key="1">
    <source>
        <dbReference type="SAM" id="MobiDB-lite"/>
    </source>
</evidence>
<dbReference type="OrthoDB" id="3365399at2759"/>
<dbReference type="SUPFAM" id="SSF54236">
    <property type="entry name" value="Ubiquitin-like"/>
    <property type="match status" value="1"/>
</dbReference>
<feature type="domain" description="Rad60/SUMO-like" evidence="2">
    <location>
        <begin position="400"/>
        <end position="469"/>
    </location>
</feature>
<accession>A0A0J9XIZ0</accession>
<evidence type="ECO:0000259" key="2">
    <source>
        <dbReference type="Pfam" id="PF11976"/>
    </source>
</evidence>
<organism evidence="3 4">
    <name type="scientific">Geotrichum candidum</name>
    <name type="common">Oospora lactis</name>
    <name type="synonym">Dipodascus geotrichum</name>
    <dbReference type="NCBI Taxonomy" id="1173061"/>
    <lineage>
        <taxon>Eukaryota</taxon>
        <taxon>Fungi</taxon>
        <taxon>Dikarya</taxon>
        <taxon>Ascomycota</taxon>
        <taxon>Saccharomycotina</taxon>
        <taxon>Dipodascomycetes</taxon>
        <taxon>Dipodascales</taxon>
        <taxon>Dipodascaceae</taxon>
        <taxon>Geotrichum</taxon>
    </lineage>
</organism>
<feature type="compositionally biased region" description="Basic and acidic residues" evidence="1">
    <location>
        <begin position="155"/>
        <end position="178"/>
    </location>
</feature>
<feature type="compositionally biased region" description="Basic residues" evidence="1">
    <location>
        <begin position="10"/>
        <end position="20"/>
    </location>
</feature>
<dbReference type="Pfam" id="PF11976">
    <property type="entry name" value="Rad60-SLD"/>
    <property type="match status" value="1"/>
</dbReference>
<evidence type="ECO:0000313" key="4">
    <source>
        <dbReference type="Proteomes" id="UP000242525"/>
    </source>
</evidence>
<comment type="caution">
    <text evidence="3">The sequence shown here is derived from an EMBL/GenBank/DDBJ whole genome shotgun (WGS) entry which is preliminary data.</text>
</comment>
<gene>
    <name evidence="3" type="ORF">BN980_GECA21s00989g</name>
</gene>
<feature type="region of interest" description="Disordered" evidence="1">
    <location>
        <begin position="1"/>
        <end position="49"/>
    </location>
</feature>
<protein>
    <submittedName>
        <fullName evidence="3">Similar to Saccharomyces cerevisiae YDR363W ESC2 Sumo-like domain protein, prevents accumulation of toxic intermediates during replication-associated recombinational repair</fullName>
    </submittedName>
</protein>
<proteinExistence type="predicted"/>
<dbReference type="EMBL" id="CCBN010000021">
    <property type="protein sequence ID" value="CDO57425.1"/>
    <property type="molecule type" value="Genomic_DNA"/>
</dbReference>
<name>A0A0J9XIZ0_GEOCN</name>
<feature type="region of interest" description="Disordered" evidence="1">
    <location>
        <begin position="67"/>
        <end position="183"/>
    </location>
</feature>
<dbReference type="CDD" id="cd17080">
    <property type="entry name" value="Ubl_SLD2_Esc2_like"/>
    <property type="match status" value="1"/>
</dbReference>
<evidence type="ECO:0000313" key="3">
    <source>
        <dbReference type="EMBL" id="CDO57425.1"/>
    </source>
</evidence>
<dbReference type="AlphaFoldDB" id="A0A0J9XIZ0"/>
<reference evidence="3" key="1">
    <citation type="submission" date="2014-03" db="EMBL/GenBank/DDBJ databases">
        <authorList>
            <person name="Casaregola S."/>
        </authorList>
    </citation>
    <scope>NUCLEOTIDE SEQUENCE [LARGE SCALE GENOMIC DNA]</scope>
    <source>
        <strain evidence="3">CLIB 918</strain>
    </source>
</reference>
<dbReference type="InterPro" id="IPR029071">
    <property type="entry name" value="Ubiquitin-like_domsf"/>
</dbReference>
<sequence>MADEPNPAPVKRRPTRRRLHGGQARKQNTPPVAKPLTNPEEDDFFSLTNPIEEQKAKAVADEIINSEIAKITKTTPTISSSDLNDDEPAEEAGPASGEPESKKRLASPSTDTNSNSPEEDDTDKTYRPTKQPKLELADPLNAKFHDEDDDAIEELEVKTRDRYPKSSEEVALVERETSTETETASVITRTETAEDLTAAETTVVAVEDEEEREKNYDDISSKESEDIDPEFAERIRQRKAQLKALQDNSFPVGIVIKTLLPGLEAITPFVSSQTSATTFGVIKRLYMESISKYFDGDAERLQYVRENSVLVWNNTIVFDVATPHSVGVKTSQASMLLYAMLKDDYEKNRQAELEAKLVQDSNIDYDELLNQEEERLLAANRAALLQQQESSKESEEGYFPIHLKGKDNIVVSVQVNSETAISKLVDYYKKQRNLDPSVKIRLSFDDEDMDLSQTVGDTELEEDFTIDVFLD</sequence>